<evidence type="ECO:0000313" key="2">
    <source>
        <dbReference type="Proteomes" id="UP000242502"/>
    </source>
</evidence>
<evidence type="ECO:0000313" key="1">
    <source>
        <dbReference type="EMBL" id="ODS23726.1"/>
    </source>
</evidence>
<accession>A0A1D2QQ68</accession>
<proteinExistence type="predicted"/>
<name>A0A1D2QQ68_9GAMM</name>
<gene>
    <name evidence="1" type="ORF">AB835_07460</name>
</gene>
<dbReference type="EMBL" id="MDLC01000022">
    <property type="protein sequence ID" value="ODS23726.1"/>
    <property type="molecule type" value="Genomic_DNA"/>
</dbReference>
<dbReference type="AlphaFoldDB" id="A0A1D2QQ68"/>
<sequence>MITKAYESVTTAKCQQWLDWHDFAGISTEGRLSRLCDCVLQSEAKELVYGLILPHKTISLGSGSDHQDKVLRELALYEKTEGNQ</sequence>
<dbReference type="Proteomes" id="UP000242502">
    <property type="component" value="Unassembled WGS sequence"/>
</dbReference>
<dbReference type="STRING" id="62101.AB835_07460"/>
<organism evidence="1 2">
    <name type="scientific">Candidatus Endobugula sertula</name>
    <name type="common">Bugula neritina bacterial symbiont</name>
    <dbReference type="NCBI Taxonomy" id="62101"/>
    <lineage>
        <taxon>Bacteria</taxon>
        <taxon>Pseudomonadati</taxon>
        <taxon>Pseudomonadota</taxon>
        <taxon>Gammaproteobacteria</taxon>
        <taxon>Cellvibrionales</taxon>
        <taxon>Cellvibrionaceae</taxon>
        <taxon>Candidatus Endobugula</taxon>
    </lineage>
</organism>
<reference evidence="1 2" key="1">
    <citation type="journal article" date="2016" name="Appl. Environ. Microbiol.">
        <title>Lack of Overt Genome Reduction in the Bryostatin-Producing Bryozoan Symbiont "Candidatus Endobugula sertula".</title>
        <authorList>
            <person name="Miller I.J."/>
            <person name="Vanee N."/>
            <person name="Fong S.S."/>
            <person name="Lim-Fong G.E."/>
            <person name="Kwan J.C."/>
        </authorList>
    </citation>
    <scope>NUCLEOTIDE SEQUENCE [LARGE SCALE GENOMIC DNA]</scope>
    <source>
        <strain evidence="1">AB1-4</strain>
    </source>
</reference>
<protein>
    <submittedName>
        <fullName evidence="1">Uncharacterized protein</fullName>
    </submittedName>
</protein>
<comment type="caution">
    <text evidence="1">The sequence shown here is derived from an EMBL/GenBank/DDBJ whole genome shotgun (WGS) entry which is preliminary data.</text>
</comment>